<dbReference type="EMBL" id="CAJOBJ010003100">
    <property type="protein sequence ID" value="CAF3953347.1"/>
    <property type="molecule type" value="Genomic_DNA"/>
</dbReference>
<dbReference type="AlphaFoldDB" id="A0A8S2MNN1"/>
<accession>A0A8S2MNN1</accession>
<evidence type="ECO:0000313" key="1">
    <source>
        <dbReference type="EMBL" id="CAF3953347.1"/>
    </source>
</evidence>
<dbReference type="Gene3D" id="3.90.176.10">
    <property type="entry name" value="Toxin ADP-ribosyltransferase, Chain A, domain 1"/>
    <property type="match status" value="1"/>
</dbReference>
<organism evidence="1 2">
    <name type="scientific">Rotaria magnacalcarata</name>
    <dbReference type="NCBI Taxonomy" id="392030"/>
    <lineage>
        <taxon>Eukaryota</taxon>
        <taxon>Metazoa</taxon>
        <taxon>Spiralia</taxon>
        <taxon>Gnathifera</taxon>
        <taxon>Rotifera</taxon>
        <taxon>Eurotatoria</taxon>
        <taxon>Bdelloidea</taxon>
        <taxon>Philodinida</taxon>
        <taxon>Philodinidae</taxon>
        <taxon>Rotaria</taxon>
    </lineage>
</organism>
<gene>
    <name evidence="1" type="ORF">GIL414_LOCUS9208</name>
</gene>
<dbReference type="PROSITE" id="PS51996">
    <property type="entry name" value="TR_MART"/>
    <property type="match status" value="1"/>
</dbReference>
<sequence>MLLQNILSLYVSATVVIKPNLETRSLIIVKSPGSHHEVFQPERWRATIDFVRVTNDANEIVNVVRDIQNESVFVIVDTEWCEQIVTRIHQLQQVYKIFIFNQKDGSFEKTDSERSPDGQSTARVLSSTALPPLKSNKRAGTYTSFDKLRADLSQQTRLCEKSFNLISNINEQLSPSNGFTLNRLIGSYTTAFSKFLDILLEKKPNENGKKLLAQKCRIYITGNTSTLNMIDEFEQTYENQNAIWWYTRDGFLFRLLNRTFRQENIQMIIYLHFFLFDLHQQLTVTYQSSNPRTGIEKYFRGQTMELEEIKKLEKNIFTHRSVTLNSFLSTTKDYGMALVYAGSGSYEKDDELQSVVFTINIARSNINSKDTEYADVEHLSYFPSEKETLFAVGSLFEIDTIEYNQNEKIWLITLFSWDEGNYETCCTVTSQLRPTTIDKKIIDAGRLLSEKTVKYNIFALFDLFAKDLIEGQFDAPVTEESFDTVKTLYYDILLETSLIDEFVYNVGVGSLAFMCERFDTAIQYLLTALTIENQNQIKDKEDVLILLYDTLGHVHKEKCLYNLALQYYTESVKLVTTEQSLADLASIYKILGNYERALAITSSYTTITRACNKHQDSITNVKEWKTFVDYTAANEYHFSMHHGEIAKEYLEIGKIHAAIPNEISVHNCGEYHLKGYEIPNLPFSVSLDQVRLQIAIDSFQRAIVICAQLQF</sequence>
<evidence type="ECO:0000313" key="2">
    <source>
        <dbReference type="Proteomes" id="UP000681720"/>
    </source>
</evidence>
<dbReference type="SUPFAM" id="SSF56399">
    <property type="entry name" value="ADP-ribosylation"/>
    <property type="match status" value="1"/>
</dbReference>
<proteinExistence type="predicted"/>
<dbReference type="Proteomes" id="UP000681720">
    <property type="component" value="Unassembled WGS sequence"/>
</dbReference>
<reference evidence="1" key="1">
    <citation type="submission" date="2021-02" db="EMBL/GenBank/DDBJ databases">
        <authorList>
            <person name="Nowell W R."/>
        </authorList>
    </citation>
    <scope>NUCLEOTIDE SEQUENCE</scope>
</reference>
<dbReference type="SUPFAM" id="SSF48452">
    <property type="entry name" value="TPR-like"/>
    <property type="match status" value="1"/>
</dbReference>
<protein>
    <submittedName>
        <fullName evidence="1">Uncharacterized protein</fullName>
    </submittedName>
</protein>
<dbReference type="InterPro" id="IPR011990">
    <property type="entry name" value="TPR-like_helical_dom_sf"/>
</dbReference>
<comment type="caution">
    <text evidence="1">The sequence shown here is derived from an EMBL/GenBank/DDBJ whole genome shotgun (WGS) entry which is preliminary data.</text>
</comment>
<name>A0A8S2MNN1_9BILA</name>
<dbReference type="Gene3D" id="1.25.40.10">
    <property type="entry name" value="Tetratricopeptide repeat domain"/>
    <property type="match status" value="1"/>
</dbReference>